<keyword evidence="7" id="KW-1185">Reference proteome</keyword>
<dbReference type="GO" id="GO:0005524">
    <property type="term" value="F:ATP binding"/>
    <property type="evidence" value="ECO:0007669"/>
    <property type="project" value="UniProtKB-KW"/>
</dbReference>
<comment type="similarity">
    <text evidence="1">Belongs to the ABC transporter superfamily.</text>
</comment>
<organism evidence="6 7">
    <name type="scientific">Brevibacillus fluminis</name>
    <dbReference type="NCBI Taxonomy" id="511487"/>
    <lineage>
        <taxon>Bacteria</taxon>
        <taxon>Bacillati</taxon>
        <taxon>Bacillota</taxon>
        <taxon>Bacilli</taxon>
        <taxon>Bacillales</taxon>
        <taxon>Paenibacillaceae</taxon>
        <taxon>Brevibacillus</taxon>
    </lineage>
</organism>
<dbReference type="PANTHER" id="PTHR43776:SF8">
    <property type="entry name" value="ABC TRANSPORTER, ATP-BINDING PROTEIN"/>
    <property type="match status" value="1"/>
</dbReference>
<dbReference type="PROSITE" id="PS00211">
    <property type="entry name" value="ABC_TRANSPORTER_1"/>
    <property type="match status" value="1"/>
</dbReference>
<dbReference type="EMBL" id="RHHQ01000023">
    <property type="protein sequence ID" value="RNB81252.1"/>
    <property type="molecule type" value="Genomic_DNA"/>
</dbReference>
<dbReference type="InterPro" id="IPR003593">
    <property type="entry name" value="AAA+_ATPase"/>
</dbReference>
<keyword evidence="2" id="KW-0813">Transport</keyword>
<dbReference type="Proteomes" id="UP000271031">
    <property type="component" value="Unassembled WGS sequence"/>
</dbReference>
<protein>
    <submittedName>
        <fullName evidence="6">Dipeptide ABC transporter ATP-binding protein</fullName>
    </submittedName>
</protein>
<evidence type="ECO:0000256" key="4">
    <source>
        <dbReference type="ARBA" id="ARBA00022840"/>
    </source>
</evidence>
<comment type="caution">
    <text evidence="6">The sequence shown here is derived from an EMBL/GenBank/DDBJ whole genome shotgun (WGS) entry which is preliminary data.</text>
</comment>
<dbReference type="OrthoDB" id="9802264at2"/>
<evidence type="ECO:0000313" key="7">
    <source>
        <dbReference type="Proteomes" id="UP000271031"/>
    </source>
</evidence>
<feature type="domain" description="ABC transporter" evidence="5">
    <location>
        <begin position="6"/>
        <end position="254"/>
    </location>
</feature>
<dbReference type="GO" id="GO:0015833">
    <property type="term" value="P:peptide transport"/>
    <property type="evidence" value="ECO:0007669"/>
    <property type="project" value="InterPro"/>
</dbReference>
<gene>
    <name evidence="6" type="ORF">EDM56_26425</name>
</gene>
<evidence type="ECO:0000256" key="2">
    <source>
        <dbReference type="ARBA" id="ARBA00022448"/>
    </source>
</evidence>
<keyword evidence="4 6" id="KW-0067">ATP-binding</keyword>
<dbReference type="FunFam" id="3.40.50.300:FF:000016">
    <property type="entry name" value="Oligopeptide ABC transporter ATP-binding component"/>
    <property type="match status" value="1"/>
</dbReference>
<dbReference type="GO" id="GO:0055085">
    <property type="term" value="P:transmembrane transport"/>
    <property type="evidence" value="ECO:0007669"/>
    <property type="project" value="UniProtKB-ARBA"/>
</dbReference>
<dbReference type="InterPro" id="IPR013563">
    <property type="entry name" value="Oligopep_ABC_C"/>
</dbReference>
<dbReference type="RefSeq" id="WP_122920934.1">
    <property type="nucleotide sequence ID" value="NZ_RHHQ01000023.1"/>
</dbReference>
<dbReference type="NCBIfam" id="TIGR01727">
    <property type="entry name" value="oligo_HPY"/>
    <property type="match status" value="1"/>
</dbReference>
<name>A0A3M8CZI2_9BACL</name>
<evidence type="ECO:0000313" key="6">
    <source>
        <dbReference type="EMBL" id="RNB81252.1"/>
    </source>
</evidence>
<dbReference type="Gene3D" id="3.40.50.300">
    <property type="entry name" value="P-loop containing nucleotide triphosphate hydrolases"/>
    <property type="match status" value="1"/>
</dbReference>
<dbReference type="InterPro" id="IPR050319">
    <property type="entry name" value="ABC_transp_ATP-bind"/>
</dbReference>
<evidence type="ECO:0000256" key="1">
    <source>
        <dbReference type="ARBA" id="ARBA00005417"/>
    </source>
</evidence>
<dbReference type="GO" id="GO:0016887">
    <property type="term" value="F:ATP hydrolysis activity"/>
    <property type="evidence" value="ECO:0007669"/>
    <property type="project" value="InterPro"/>
</dbReference>
<evidence type="ECO:0000256" key="3">
    <source>
        <dbReference type="ARBA" id="ARBA00022741"/>
    </source>
</evidence>
<dbReference type="NCBIfam" id="NF008453">
    <property type="entry name" value="PRK11308.1"/>
    <property type="match status" value="1"/>
</dbReference>
<evidence type="ECO:0000259" key="5">
    <source>
        <dbReference type="PROSITE" id="PS50893"/>
    </source>
</evidence>
<dbReference type="PROSITE" id="PS50893">
    <property type="entry name" value="ABC_TRANSPORTER_2"/>
    <property type="match status" value="1"/>
</dbReference>
<dbReference type="AlphaFoldDB" id="A0A3M8CZI2"/>
<keyword evidence="3" id="KW-0547">Nucleotide-binding</keyword>
<dbReference type="SMART" id="SM00382">
    <property type="entry name" value="AAA"/>
    <property type="match status" value="1"/>
</dbReference>
<dbReference type="CDD" id="cd03257">
    <property type="entry name" value="ABC_NikE_OppD_transporters"/>
    <property type="match status" value="1"/>
</dbReference>
<accession>A0A3M8CZI2</accession>
<dbReference type="SUPFAM" id="SSF52540">
    <property type="entry name" value="P-loop containing nucleoside triphosphate hydrolases"/>
    <property type="match status" value="1"/>
</dbReference>
<dbReference type="PANTHER" id="PTHR43776">
    <property type="entry name" value="TRANSPORT ATP-BINDING PROTEIN"/>
    <property type="match status" value="1"/>
</dbReference>
<dbReference type="InterPro" id="IPR017871">
    <property type="entry name" value="ABC_transporter-like_CS"/>
</dbReference>
<dbReference type="InterPro" id="IPR003439">
    <property type="entry name" value="ABC_transporter-like_ATP-bd"/>
</dbReference>
<dbReference type="Pfam" id="PF08352">
    <property type="entry name" value="oligo_HPY"/>
    <property type="match status" value="1"/>
</dbReference>
<dbReference type="InterPro" id="IPR027417">
    <property type="entry name" value="P-loop_NTPase"/>
</dbReference>
<sequence length="323" mass="36392">MTTPLLEVKNLQKRFLASKGWFQQPTYVHAVNGVNVTVNEGETLGIVGESGCGKSTLGRCILRLVEPTDGEIVFQGNNIRTFTKADMHNVRRNMQMVFQNPFDTLNPKLTIQHILTEPLIAHHIPKEDRQSLIEETIEIVGLSKRHLSRYAHEFSGGQRQRIGIARALMLRPKLIIADEPVSALDVSIQSQILNLLQDLQEQFSLTILFISHDLRVVEHIADRVAVMYLGEVIELAKKEELFQRPMHPYAQSLLSSVPVSDPDEKKERILLTGDLPSPSNPPKGCKFHTRCWACMDVCKTEAPLLKEVEGRMVACHLYSMAGE</sequence>
<reference evidence="6 7" key="1">
    <citation type="submission" date="2018-10" db="EMBL/GenBank/DDBJ databases">
        <title>Phylogenomics of Brevibacillus.</title>
        <authorList>
            <person name="Dunlap C."/>
        </authorList>
    </citation>
    <scope>NUCLEOTIDE SEQUENCE [LARGE SCALE GENOMIC DNA]</scope>
    <source>
        <strain evidence="6 7">JCM 15716</strain>
    </source>
</reference>
<dbReference type="Pfam" id="PF00005">
    <property type="entry name" value="ABC_tran"/>
    <property type="match status" value="1"/>
</dbReference>
<proteinExistence type="inferred from homology"/>